<dbReference type="STRING" id="946333.A4W93_16840"/>
<dbReference type="AlphaFoldDB" id="A0A1W6LAX0"/>
<evidence type="ECO:0000313" key="8">
    <source>
        <dbReference type="EMBL" id="ARN21431.1"/>
    </source>
</evidence>
<dbReference type="InterPro" id="IPR003838">
    <property type="entry name" value="ABC3_permease_C"/>
</dbReference>
<evidence type="ECO:0000256" key="2">
    <source>
        <dbReference type="ARBA" id="ARBA00005236"/>
    </source>
</evidence>
<sequence length="409" mass="42901">MSLGTTWRWFDFAVRNTLRNRRRSLVTVSVAALGTAAILVAGGFALSTYESLAQMSARLSGHLVLGQPAQFEQDEDTPLQHGLDDPAALGKALRADPDVRFVLPRITFSGLISNGDKSTVMLASGIDPDSEFAVKGPFLKVVAGDVLSSGSKDAEVMLGEALAKSLKAEPGTSLTMLASTTEGALNAIDVRVKGIFATGTPEIDRRAVMTDIATAQRLLVTERVSTLGVYLNRMTDTPGAQARLAAAFPTLTVQTWLDQAAMYKSVRALYNIIFGALGAIIGVIVVFVVANAMAASIVERTREIGTLRTLGTLPSQLLRSLSLEGLVLGGCGALIGAAVAAGISVFLYLVPVQMPPPPGRSTGYPLVVSIDAGLYAAVAVAMVVLAMLASAWIARRTVNRPLVAALAHT</sequence>
<dbReference type="EMBL" id="CP015118">
    <property type="protein sequence ID" value="ARN21431.1"/>
    <property type="molecule type" value="Genomic_DNA"/>
</dbReference>
<dbReference type="InterPro" id="IPR051447">
    <property type="entry name" value="Lipoprotein-release_system"/>
</dbReference>
<keyword evidence="5" id="KW-1133">Transmembrane helix</keyword>
<evidence type="ECO:0000313" key="9">
    <source>
        <dbReference type="Proteomes" id="UP000193427"/>
    </source>
</evidence>
<evidence type="ECO:0000256" key="1">
    <source>
        <dbReference type="ARBA" id="ARBA00004651"/>
    </source>
</evidence>
<accession>A0A1W6LAX0</accession>
<name>A0A1W6LAX0_9BURK</name>
<dbReference type="GO" id="GO:0044874">
    <property type="term" value="P:lipoprotein localization to outer membrane"/>
    <property type="evidence" value="ECO:0007669"/>
    <property type="project" value="TreeGrafter"/>
</dbReference>
<keyword evidence="6" id="KW-0472">Membrane</keyword>
<gene>
    <name evidence="8" type="ORF">A4W93_16840</name>
</gene>
<comment type="subcellular location">
    <subcellularLocation>
        <location evidence="1">Cell membrane</location>
        <topology evidence="1">Multi-pass membrane protein</topology>
    </subcellularLocation>
</comment>
<dbReference type="Pfam" id="PF02687">
    <property type="entry name" value="FtsX"/>
    <property type="match status" value="1"/>
</dbReference>
<keyword evidence="4" id="KW-0812">Transmembrane</keyword>
<organism evidence="8 9">
    <name type="scientific">Piscinibacter gummiphilus</name>
    <dbReference type="NCBI Taxonomy" id="946333"/>
    <lineage>
        <taxon>Bacteria</taxon>
        <taxon>Pseudomonadati</taxon>
        <taxon>Pseudomonadota</taxon>
        <taxon>Betaproteobacteria</taxon>
        <taxon>Burkholderiales</taxon>
        <taxon>Sphaerotilaceae</taxon>
        <taxon>Piscinibacter</taxon>
    </lineage>
</organism>
<dbReference type="PANTHER" id="PTHR30489">
    <property type="entry name" value="LIPOPROTEIN-RELEASING SYSTEM TRANSMEMBRANE PROTEIN LOLE"/>
    <property type="match status" value="1"/>
</dbReference>
<dbReference type="Proteomes" id="UP000193427">
    <property type="component" value="Chromosome"/>
</dbReference>
<dbReference type="GO" id="GO:0098797">
    <property type="term" value="C:plasma membrane protein complex"/>
    <property type="evidence" value="ECO:0007669"/>
    <property type="project" value="TreeGrafter"/>
</dbReference>
<keyword evidence="9" id="KW-1185">Reference proteome</keyword>
<dbReference type="RefSeq" id="WP_085751717.1">
    <property type="nucleotide sequence ID" value="NZ_BSPR01000013.1"/>
</dbReference>
<protein>
    <recommendedName>
        <fullName evidence="7">ABC3 transporter permease C-terminal domain-containing protein</fullName>
    </recommendedName>
</protein>
<feature type="domain" description="ABC3 transporter permease C-terminal" evidence="7">
    <location>
        <begin position="277"/>
        <end position="401"/>
    </location>
</feature>
<evidence type="ECO:0000259" key="7">
    <source>
        <dbReference type="Pfam" id="PF02687"/>
    </source>
</evidence>
<comment type="similarity">
    <text evidence="2">Belongs to the ABC-4 integral membrane protein family. LolC/E subfamily.</text>
</comment>
<dbReference type="PANTHER" id="PTHR30489:SF0">
    <property type="entry name" value="LIPOPROTEIN-RELEASING SYSTEM TRANSMEMBRANE PROTEIN LOLE"/>
    <property type="match status" value="1"/>
</dbReference>
<dbReference type="KEGG" id="rgu:A4W93_16840"/>
<dbReference type="OrthoDB" id="9770036at2"/>
<evidence type="ECO:0000256" key="5">
    <source>
        <dbReference type="ARBA" id="ARBA00022989"/>
    </source>
</evidence>
<evidence type="ECO:0000256" key="3">
    <source>
        <dbReference type="ARBA" id="ARBA00022475"/>
    </source>
</evidence>
<keyword evidence="3" id="KW-1003">Cell membrane</keyword>
<reference evidence="8 9" key="1">
    <citation type="submission" date="2016-04" db="EMBL/GenBank/DDBJ databases">
        <title>Complete genome sequence of natural rubber-degrading, novel Gram-negative bacterium, Rhizobacter gummiphilus strain NS21.</title>
        <authorList>
            <person name="Tabata M."/>
            <person name="Kasai D."/>
            <person name="Fukuda M."/>
        </authorList>
    </citation>
    <scope>NUCLEOTIDE SEQUENCE [LARGE SCALE GENOMIC DNA]</scope>
    <source>
        <strain evidence="8 9">NS21</strain>
    </source>
</reference>
<evidence type="ECO:0000256" key="4">
    <source>
        <dbReference type="ARBA" id="ARBA00022692"/>
    </source>
</evidence>
<evidence type="ECO:0000256" key="6">
    <source>
        <dbReference type="ARBA" id="ARBA00023136"/>
    </source>
</evidence>
<proteinExistence type="inferred from homology"/>